<dbReference type="Pfam" id="PF00300">
    <property type="entry name" value="His_Phos_1"/>
    <property type="match status" value="1"/>
</dbReference>
<comment type="caution">
    <text evidence="1">The sequence shown here is derived from an EMBL/GenBank/DDBJ whole genome shotgun (WGS) entry which is preliminary data.</text>
</comment>
<evidence type="ECO:0000313" key="1">
    <source>
        <dbReference type="EMBL" id="PZQ62787.1"/>
    </source>
</evidence>
<protein>
    <submittedName>
        <fullName evidence="1">Histidine phosphatase family protein</fullName>
    </submittedName>
</protein>
<dbReference type="InterPro" id="IPR050275">
    <property type="entry name" value="PGM_Phosphatase"/>
</dbReference>
<dbReference type="SUPFAM" id="SSF53254">
    <property type="entry name" value="Phosphoglycerate mutase-like"/>
    <property type="match status" value="1"/>
</dbReference>
<dbReference type="PANTHER" id="PTHR48100:SF1">
    <property type="entry name" value="HISTIDINE PHOSPHATASE FAMILY PROTEIN-RELATED"/>
    <property type="match status" value="1"/>
</dbReference>
<accession>A0A2W5QXK2</accession>
<reference evidence="1 2" key="1">
    <citation type="submission" date="2017-08" db="EMBL/GenBank/DDBJ databases">
        <title>Infants hospitalized years apart are colonized by the same room-sourced microbial strains.</title>
        <authorList>
            <person name="Brooks B."/>
            <person name="Olm M.R."/>
            <person name="Firek B.A."/>
            <person name="Baker R."/>
            <person name="Thomas B.C."/>
            <person name="Morowitz M.J."/>
            <person name="Banfield J.F."/>
        </authorList>
    </citation>
    <scope>NUCLEOTIDE SEQUENCE [LARGE SCALE GENOMIC DNA]</scope>
    <source>
        <strain evidence="1">S2_005_001_R1_22</strain>
    </source>
</reference>
<gene>
    <name evidence="1" type="ORF">DI544_00875</name>
</gene>
<dbReference type="SMART" id="SM00855">
    <property type="entry name" value="PGAM"/>
    <property type="match status" value="1"/>
</dbReference>
<dbReference type="InterPro" id="IPR029033">
    <property type="entry name" value="His_PPase_superfam"/>
</dbReference>
<dbReference type="InterPro" id="IPR013078">
    <property type="entry name" value="His_Pase_superF_clade-1"/>
</dbReference>
<name>A0A2W5QXK2_9SPHN</name>
<dbReference type="Proteomes" id="UP000249229">
    <property type="component" value="Unassembled WGS sequence"/>
</dbReference>
<organism evidence="1 2">
    <name type="scientific">Sphingomonas taxi</name>
    <dbReference type="NCBI Taxonomy" id="1549858"/>
    <lineage>
        <taxon>Bacteria</taxon>
        <taxon>Pseudomonadati</taxon>
        <taxon>Pseudomonadota</taxon>
        <taxon>Alphaproteobacteria</taxon>
        <taxon>Sphingomonadales</taxon>
        <taxon>Sphingomonadaceae</taxon>
        <taxon>Sphingomonas</taxon>
    </lineage>
</organism>
<dbReference type="GO" id="GO:0016791">
    <property type="term" value="F:phosphatase activity"/>
    <property type="evidence" value="ECO:0007669"/>
    <property type="project" value="TreeGrafter"/>
</dbReference>
<dbReference type="PANTHER" id="PTHR48100">
    <property type="entry name" value="BROAD-SPECIFICITY PHOSPHATASE YOR283W-RELATED"/>
    <property type="match status" value="1"/>
</dbReference>
<dbReference type="EMBL" id="QFQI01000001">
    <property type="protein sequence ID" value="PZQ62787.1"/>
    <property type="molecule type" value="Genomic_DNA"/>
</dbReference>
<proteinExistence type="predicted"/>
<dbReference type="CDD" id="cd07040">
    <property type="entry name" value="HP"/>
    <property type="match status" value="1"/>
</dbReference>
<sequence length="182" mass="19153">MSAVRIVHLMRHGTPVLAGRLLGRTDCDATPAGVDACRRAAAACAARHVACSDLRRATMCAAAITPAFRSDAAWRELDFGAWDGCDPATLDPEALAAFWRDPEGCAPPGGERWSALVARVDAAVRAVASDTLVVTHAGAIRAALAGACGFDARQVWAFDLPYATTVSLRLWDDGAQIVRLAP</sequence>
<dbReference type="GO" id="GO:0005737">
    <property type="term" value="C:cytoplasm"/>
    <property type="evidence" value="ECO:0007669"/>
    <property type="project" value="TreeGrafter"/>
</dbReference>
<dbReference type="Gene3D" id="3.40.50.1240">
    <property type="entry name" value="Phosphoglycerate mutase-like"/>
    <property type="match status" value="1"/>
</dbReference>
<evidence type="ECO:0000313" key="2">
    <source>
        <dbReference type="Proteomes" id="UP000249229"/>
    </source>
</evidence>
<dbReference type="AlphaFoldDB" id="A0A2W5QXK2"/>